<evidence type="ECO:0000256" key="2">
    <source>
        <dbReference type="ARBA" id="ARBA00023125"/>
    </source>
</evidence>
<reference evidence="5 6" key="1">
    <citation type="submission" date="2018-08" db="EMBL/GenBank/DDBJ databases">
        <title>Genomic Encyclopedia of Type Strains, Phase III (KMG-III): the genomes of soil and plant-associated and newly described type strains.</title>
        <authorList>
            <person name="Whitman W."/>
        </authorList>
    </citation>
    <scope>NUCLEOTIDE SEQUENCE [LARGE SCALE GENOMIC DNA]</scope>
    <source>
        <strain evidence="5 6">CGMCC 1.10966</strain>
    </source>
</reference>
<dbReference type="SUPFAM" id="SSF48008">
    <property type="entry name" value="GntR ligand-binding domain-like"/>
    <property type="match status" value="1"/>
</dbReference>
<dbReference type="PANTHER" id="PTHR43537">
    <property type="entry name" value="TRANSCRIPTIONAL REGULATOR, GNTR FAMILY"/>
    <property type="match status" value="1"/>
</dbReference>
<dbReference type="GO" id="GO:0003700">
    <property type="term" value="F:DNA-binding transcription factor activity"/>
    <property type="evidence" value="ECO:0007669"/>
    <property type="project" value="InterPro"/>
</dbReference>
<organism evidence="5 6">
    <name type="scientific">Paenibacillus taihuensis</name>
    <dbReference type="NCBI Taxonomy" id="1156355"/>
    <lineage>
        <taxon>Bacteria</taxon>
        <taxon>Bacillati</taxon>
        <taxon>Bacillota</taxon>
        <taxon>Bacilli</taxon>
        <taxon>Bacillales</taxon>
        <taxon>Paenibacillaceae</taxon>
        <taxon>Paenibacillus</taxon>
    </lineage>
</organism>
<dbReference type="InterPro" id="IPR008920">
    <property type="entry name" value="TF_FadR/GntR_C"/>
</dbReference>
<evidence type="ECO:0000259" key="4">
    <source>
        <dbReference type="PROSITE" id="PS50949"/>
    </source>
</evidence>
<dbReference type="GO" id="GO:0003677">
    <property type="term" value="F:DNA binding"/>
    <property type="evidence" value="ECO:0007669"/>
    <property type="project" value="UniProtKB-KW"/>
</dbReference>
<dbReference type="SMART" id="SM00895">
    <property type="entry name" value="FCD"/>
    <property type="match status" value="1"/>
</dbReference>
<dbReference type="RefSeq" id="WP_116188876.1">
    <property type="nucleotide sequence ID" value="NZ_QTTN01000009.1"/>
</dbReference>
<keyword evidence="3" id="KW-0804">Transcription</keyword>
<dbReference type="EMBL" id="QTTN01000009">
    <property type="protein sequence ID" value="REE87428.1"/>
    <property type="molecule type" value="Genomic_DNA"/>
</dbReference>
<dbReference type="InterPro" id="IPR036390">
    <property type="entry name" value="WH_DNA-bd_sf"/>
</dbReference>
<protein>
    <submittedName>
        <fullName evidence="5">DNA-binding GntR family transcriptional regulator</fullName>
    </submittedName>
</protein>
<dbReference type="InterPro" id="IPR036388">
    <property type="entry name" value="WH-like_DNA-bd_sf"/>
</dbReference>
<feature type="domain" description="HTH gntR-type" evidence="4">
    <location>
        <begin position="8"/>
        <end position="75"/>
    </location>
</feature>
<comment type="caution">
    <text evidence="5">The sequence shown here is derived from an EMBL/GenBank/DDBJ whole genome shotgun (WGS) entry which is preliminary data.</text>
</comment>
<proteinExistence type="predicted"/>
<dbReference type="AlphaFoldDB" id="A0A3D9S3S0"/>
<evidence type="ECO:0000256" key="3">
    <source>
        <dbReference type="ARBA" id="ARBA00023163"/>
    </source>
</evidence>
<dbReference type="Pfam" id="PF07729">
    <property type="entry name" value="FCD"/>
    <property type="match status" value="1"/>
</dbReference>
<dbReference type="Gene3D" id="1.20.120.530">
    <property type="entry name" value="GntR ligand-binding domain-like"/>
    <property type="match status" value="1"/>
</dbReference>
<name>A0A3D9S3S0_9BACL</name>
<evidence type="ECO:0000256" key="1">
    <source>
        <dbReference type="ARBA" id="ARBA00023015"/>
    </source>
</evidence>
<dbReference type="Gene3D" id="1.10.10.10">
    <property type="entry name" value="Winged helix-like DNA-binding domain superfamily/Winged helix DNA-binding domain"/>
    <property type="match status" value="1"/>
</dbReference>
<evidence type="ECO:0000313" key="5">
    <source>
        <dbReference type="EMBL" id="REE87428.1"/>
    </source>
</evidence>
<accession>A0A3D9S3S0</accession>
<dbReference type="CDD" id="cd07377">
    <property type="entry name" value="WHTH_GntR"/>
    <property type="match status" value="1"/>
</dbReference>
<dbReference type="SMART" id="SM00345">
    <property type="entry name" value="HTH_GNTR"/>
    <property type="match status" value="1"/>
</dbReference>
<dbReference type="PROSITE" id="PS50949">
    <property type="entry name" value="HTH_GNTR"/>
    <property type="match status" value="1"/>
</dbReference>
<dbReference type="InterPro" id="IPR011711">
    <property type="entry name" value="GntR_C"/>
</dbReference>
<dbReference type="SUPFAM" id="SSF46785">
    <property type="entry name" value="Winged helix' DNA-binding domain"/>
    <property type="match status" value="1"/>
</dbReference>
<dbReference type="Pfam" id="PF00392">
    <property type="entry name" value="GntR"/>
    <property type="match status" value="1"/>
</dbReference>
<dbReference type="PANTHER" id="PTHR43537:SF24">
    <property type="entry name" value="GLUCONATE OPERON TRANSCRIPTIONAL REPRESSOR"/>
    <property type="match status" value="1"/>
</dbReference>
<evidence type="ECO:0000313" key="6">
    <source>
        <dbReference type="Proteomes" id="UP000256304"/>
    </source>
</evidence>
<dbReference type="Proteomes" id="UP000256304">
    <property type="component" value="Unassembled WGS sequence"/>
</dbReference>
<sequence length="221" mass="25089">MSKGLNRYVLTDEVYAIIKARILNHEIASGEKINIDQLARDLEVSNIPIREALSRLAAEGLVDTVPFKGMYVAKMSLQELDEMFEIRMELECLAIRKAAQQIPSASLEQLKVEMNSCSLPEVATSEQKIQIVAEMNESLHGLILNYCGNHSLRQLIQMYIEKIQRYLTVSHTDLDHQLIQAEWDEHMQIVSSLSSGDVAAAEQALKNHLENSYKRTRAFFV</sequence>
<gene>
    <name evidence="5" type="ORF">A8990_10974</name>
</gene>
<dbReference type="InterPro" id="IPR000524">
    <property type="entry name" value="Tscrpt_reg_HTH_GntR"/>
</dbReference>
<keyword evidence="1" id="KW-0805">Transcription regulation</keyword>
<keyword evidence="6" id="KW-1185">Reference proteome</keyword>
<keyword evidence="2 5" id="KW-0238">DNA-binding</keyword>
<dbReference type="OrthoDB" id="114741at2"/>